<reference evidence="3 4" key="1">
    <citation type="submission" date="2013-09" db="EMBL/GenBank/DDBJ databases">
        <authorList>
            <person name="Durkin A.S."/>
            <person name="Haft D.R."/>
            <person name="McCorrison J."/>
            <person name="Torralba M."/>
            <person name="Gillis M."/>
            <person name="Haft D.H."/>
            <person name="Methe B."/>
            <person name="Sutton G."/>
            <person name="Nelson K.E."/>
        </authorList>
    </citation>
    <scope>NUCLEOTIDE SEQUENCE [LARGE SCALE GENOMIC DNA]</scope>
    <source>
        <strain evidence="3 4">BV3C16-1</strain>
    </source>
</reference>
<dbReference type="STRING" id="1111454.HMPREF1250_1328"/>
<dbReference type="EMBL" id="AWXA01000004">
    <property type="protein sequence ID" value="ERT62493.1"/>
    <property type="molecule type" value="Genomic_DNA"/>
</dbReference>
<dbReference type="PATRIC" id="fig|1111454.3.peg.150"/>
<proteinExistence type="predicted"/>
<sequence>MALNGKSTVEPEKLSCEQPVAFVARSSFFERNKKNLLVIAVAVAAVLGCCAGGYTYYQNQKVAAAQAEAEAEARAAQKAEDDRKAAEKAAAEKKMQEQHAKVRAGLSNALGRLQHNEEMLKDMADKLNSGTYDSAYFNMKRSSFYKELLAPVDELDTIMAGNDNTAKSEVKALIEIQRVRANMMYQGLNGDSSKFATGDQYYGDYYAKLNAFKTKYNL</sequence>
<dbReference type="AlphaFoldDB" id="U7UVJ7"/>
<feature type="region of interest" description="Disordered" evidence="1">
    <location>
        <begin position="76"/>
        <end position="98"/>
    </location>
</feature>
<keyword evidence="2" id="KW-0812">Transmembrane</keyword>
<dbReference type="eggNOG" id="ENOG5033NQB">
    <property type="taxonomic scope" value="Bacteria"/>
</dbReference>
<organism evidence="3 4">
    <name type="scientific">Megasphaera vaginalis</name>
    <name type="common">ex Srinivasan et al. 2021</name>
    <dbReference type="NCBI Taxonomy" id="1111454"/>
    <lineage>
        <taxon>Bacteria</taxon>
        <taxon>Bacillati</taxon>
        <taxon>Bacillota</taxon>
        <taxon>Negativicutes</taxon>
        <taxon>Veillonellales</taxon>
        <taxon>Veillonellaceae</taxon>
        <taxon>Megasphaera</taxon>
    </lineage>
</organism>
<feature type="transmembrane region" description="Helical" evidence="2">
    <location>
        <begin position="35"/>
        <end position="57"/>
    </location>
</feature>
<accession>U7UVJ7</accession>
<name>U7UVJ7_9FIRM</name>
<keyword evidence="4" id="KW-1185">Reference proteome</keyword>
<comment type="caution">
    <text evidence="3">The sequence shown here is derived from an EMBL/GenBank/DDBJ whole genome shotgun (WGS) entry which is preliminary data.</text>
</comment>
<evidence type="ECO:0000256" key="2">
    <source>
        <dbReference type="SAM" id="Phobius"/>
    </source>
</evidence>
<keyword evidence="2" id="KW-0472">Membrane</keyword>
<evidence type="ECO:0000313" key="4">
    <source>
        <dbReference type="Proteomes" id="UP000017090"/>
    </source>
</evidence>
<gene>
    <name evidence="3" type="ORF">HMPREF1250_1328</name>
</gene>
<protein>
    <submittedName>
        <fullName evidence="3">Uncharacterized protein</fullName>
    </submittedName>
</protein>
<dbReference type="Proteomes" id="UP000017090">
    <property type="component" value="Unassembled WGS sequence"/>
</dbReference>
<evidence type="ECO:0000256" key="1">
    <source>
        <dbReference type="SAM" id="MobiDB-lite"/>
    </source>
</evidence>
<evidence type="ECO:0000313" key="3">
    <source>
        <dbReference type="EMBL" id="ERT62493.1"/>
    </source>
</evidence>
<keyword evidence="2" id="KW-1133">Transmembrane helix</keyword>